<accession>A0ABR7EBH0</accession>
<feature type="region of interest" description="Disordered" evidence="1">
    <location>
        <begin position="66"/>
        <end position="87"/>
    </location>
</feature>
<sequence>MKNAQTTPKQVQPYAISVDWLQVYCFVDNPNIEEFTPLFSSQFEIVKLPHGTRQFKNVYEIYTVDREEDNPKNTVDNPIKHNRNYKK</sequence>
<keyword evidence="3" id="KW-1185">Reference proteome</keyword>
<reference evidence="2 3" key="1">
    <citation type="submission" date="2020-08" db="EMBL/GenBank/DDBJ databases">
        <title>Genome public.</title>
        <authorList>
            <person name="Liu C."/>
            <person name="Sun Q."/>
        </authorList>
    </citation>
    <scope>NUCLEOTIDE SEQUENCE [LARGE SCALE GENOMIC DNA]</scope>
    <source>
        <strain evidence="2 3">BX2</strain>
    </source>
</reference>
<name>A0ABR7EBH0_9BACT</name>
<dbReference type="Proteomes" id="UP000644010">
    <property type="component" value="Unassembled WGS sequence"/>
</dbReference>
<evidence type="ECO:0000313" key="2">
    <source>
        <dbReference type="EMBL" id="MBC5646389.1"/>
    </source>
</evidence>
<protein>
    <submittedName>
        <fullName evidence="2">Uncharacterized protein</fullName>
    </submittedName>
</protein>
<proteinExistence type="predicted"/>
<dbReference type="RefSeq" id="WP_186961865.1">
    <property type="nucleotide sequence ID" value="NZ_JACOOI010000055.1"/>
</dbReference>
<comment type="caution">
    <text evidence="2">The sequence shown here is derived from an EMBL/GenBank/DDBJ whole genome shotgun (WGS) entry which is preliminary data.</text>
</comment>
<gene>
    <name evidence="2" type="ORF">H8S77_26350</name>
</gene>
<dbReference type="EMBL" id="JACOOI010000055">
    <property type="protein sequence ID" value="MBC5646389.1"/>
    <property type="molecule type" value="Genomic_DNA"/>
</dbReference>
<evidence type="ECO:0000313" key="3">
    <source>
        <dbReference type="Proteomes" id="UP000644010"/>
    </source>
</evidence>
<evidence type="ECO:0000256" key="1">
    <source>
        <dbReference type="SAM" id="MobiDB-lite"/>
    </source>
</evidence>
<organism evidence="2 3">
    <name type="scientific">Parabacteroides segnis</name>
    <dbReference type="NCBI Taxonomy" id="2763058"/>
    <lineage>
        <taxon>Bacteria</taxon>
        <taxon>Pseudomonadati</taxon>
        <taxon>Bacteroidota</taxon>
        <taxon>Bacteroidia</taxon>
        <taxon>Bacteroidales</taxon>
        <taxon>Tannerellaceae</taxon>
        <taxon>Parabacteroides</taxon>
    </lineage>
</organism>